<feature type="transmembrane region" description="Helical" evidence="18">
    <location>
        <begin position="240"/>
        <end position="261"/>
    </location>
</feature>
<feature type="transmembrane region" description="Helical" evidence="18">
    <location>
        <begin position="392"/>
        <end position="417"/>
    </location>
</feature>
<dbReference type="PANTHER" id="PTHR48086">
    <property type="entry name" value="SODIUM/PROLINE SYMPORTER-RELATED"/>
    <property type="match status" value="1"/>
</dbReference>
<dbReference type="KEGG" id="ypn:YPN_3515"/>
<feature type="transmembrane region" description="Helical" evidence="18">
    <location>
        <begin position="122"/>
        <end position="144"/>
    </location>
</feature>
<dbReference type="InterPro" id="IPR001734">
    <property type="entry name" value="Na/solute_symporter"/>
</dbReference>
<evidence type="ECO:0000256" key="13">
    <source>
        <dbReference type="ARBA" id="ARBA00052886"/>
    </source>
</evidence>
<keyword evidence="7" id="KW-0769">Symport</keyword>
<evidence type="ECO:0000256" key="6">
    <source>
        <dbReference type="ARBA" id="ARBA00022692"/>
    </source>
</evidence>
<evidence type="ECO:0000256" key="17">
    <source>
        <dbReference type="RuleBase" id="RU362091"/>
    </source>
</evidence>
<feature type="transmembrane region" description="Helical" evidence="18">
    <location>
        <begin position="6"/>
        <end position="25"/>
    </location>
</feature>
<dbReference type="Proteomes" id="UP000008936">
    <property type="component" value="Chromosome"/>
</dbReference>
<dbReference type="PROSITE" id="PS00457">
    <property type="entry name" value="NA_SOLUT_SYMP_2"/>
    <property type="match status" value="1"/>
</dbReference>
<keyword evidence="5" id="KW-0997">Cell inner membrane</keyword>
<evidence type="ECO:0000256" key="3">
    <source>
        <dbReference type="ARBA" id="ARBA00022448"/>
    </source>
</evidence>
<dbReference type="InterPro" id="IPR018212">
    <property type="entry name" value="Na/solute_symporter_CS"/>
</dbReference>
<feature type="transmembrane region" description="Helical" evidence="18">
    <location>
        <begin position="424"/>
        <end position="442"/>
    </location>
</feature>
<dbReference type="FunFam" id="1.20.1730.10:FF:000003">
    <property type="entry name" value="Sodium/pantothenate symporter"/>
    <property type="match status" value="1"/>
</dbReference>
<keyword evidence="8 18" id="KW-1133">Transmembrane helix</keyword>
<evidence type="ECO:0000256" key="14">
    <source>
        <dbReference type="ARBA" id="ARBA00058214"/>
    </source>
</evidence>
<comment type="catalytic activity">
    <reaction evidence="13">
        <text>(R)-pantothenate(in) + Na(+)(in) = (R)-pantothenate(out) + Na(+)(out)</text>
        <dbReference type="Rhea" id="RHEA:29927"/>
        <dbReference type="ChEBI" id="CHEBI:29032"/>
        <dbReference type="ChEBI" id="CHEBI:29101"/>
    </reaction>
    <physiologicalReaction direction="right-to-left" evidence="13">
        <dbReference type="Rhea" id="RHEA:29929"/>
    </physiologicalReaction>
</comment>
<dbReference type="PANTHER" id="PTHR48086:SF4">
    <property type="entry name" value="SODIUM_PANTOTHENATE SYMPORTER"/>
    <property type="match status" value="1"/>
</dbReference>
<evidence type="ECO:0000256" key="8">
    <source>
        <dbReference type="ARBA" id="ARBA00022989"/>
    </source>
</evidence>
<keyword evidence="12" id="KW-0739">Sodium transport</keyword>
<keyword evidence="9" id="KW-0915">Sodium</keyword>
<feature type="transmembrane region" description="Helical" evidence="18">
    <location>
        <begin position="74"/>
        <end position="94"/>
    </location>
</feature>
<sequence length="484" mass="52092">MQTDVVLPLVGYLVLVFGLSIYAYTRRQTGNFLNEYFIGNRSMGGFVLAMTLTATYISASSFIGGPGAAYKYGLGWVLLAMIQLPAVWLSLGVLGKKFAILARRYNAVTLNDMLYARYQSRLLVWLASISLLVAFVGAMTVQFIGGARLLETAAGIPYDTGLLIFGISIALYTSFGGFRASVLNDALQGLVMLIGTILLLVAVIHAAGGLHKAVETLQHIDPALVSPQGGDQILDVPFMASFWILVCFGVIGLPHTAVRCISYRDSKAVHRGIILGTIVVAILMFGMHLAGALGRAVLPDLKIPDQVIPTLMITVLPPFAAGIFLAAPMAAIMSTINAQLLQSSATIVKDLYLNLWPAELKNERKLARISSLSTLILGLLLLLAAWRPPEMIIWLNLLAFGGLEAVFLWPLVLGLYWERANAHGALSAMIVGAVCYTVLASFDIKIAGLHPIVPSLTLNLLAFYIGNLFGDRARARHPAIVSAD</sequence>
<feature type="transmembrane region" description="Helical" evidence="18">
    <location>
        <begin position="310"/>
        <end position="332"/>
    </location>
</feature>
<accession>A0A0H2YMZ9</accession>
<evidence type="ECO:0000256" key="7">
    <source>
        <dbReference type="ARBA" id="ARBA00022847"/>
    </source>
</evidence>
<keyword evidence="3" id="KW-0813">Transport</keyword>
<evidence type="ECO:0000256" key="16">
    <source>
        <dbReference type="ARBA" id="ARBA00078588"/>
    </source>
</evidence>
<reference evidence="19 20" key="1">
    <citation type="journal article" date="2006" name="J. Bacteriol.">
        <title>Complete genome sequence of Yersinia pestis strains Antiqua and Nepal516: evidence of gene reduction in an emerging pathogen.</title>
        <authorList>
            <person name="Chain P.S."/>
            <person name="Hu P."/>
            <person name="Malfatti S.A."/>
            <person name="Radnedge L."/>
            <person name="Larimer F."/>
            <person name="Vergez L.M."/>
            <person name="Worsham P."/>
            <person name="Chu M.C."/>
            <person name="Andersen G.L."/>
        </authorList>
    </citation>
    <scope>NUCLEOTIDE SEQUENCE [LARGE SCALE GENOMIC DNA]</scope>
    <source>
        <strain evidence="19 20">Nepal516</strain>
    </source>
</reference>
<dbReference type="PROSITE" id="PS00456">
    <property type="entry name" value="NA_SOLUT_SYMP_1"/>
    <property type="match status" value="1"/>
</dbReference>
<dbReference type="CDD" id="cd10327">
    <property type="entry name" value="SLC5sbd_PanF"/>
    <property type="match status" value="1"/>
</dbReference>
<organism evidence="19 20">
    <name type="scientific">Yersinia pestis bv. Antiqua (strain Nepal516)</name>
    <dbReference type="NCBI Taxonomy" id="377628"/>
    <lineage>
        <taxon>Bacteria</taxon>
        <taxon>Pseudomonadati</taxon>
        <taxon>Pseudomonadota</taxon>
        <taxon>Gammaproteobacteria</taxon>
        <taxon>Enterobacterales</taxon>
        <taxon>Yersiniaceae</taxon>
        <taxon>Yersinia</taxon>
    </lineage>
</organism>
<dbReference type="GO" id="GO:0036376">
    <property type="term" value="P:sodium ion export across plasma membrane"/>
    <property type="evidence" value="ECO:0007669"/>
    <property type="project" value="InterPro"/>
</dbReference>
<evidence type="ECO:0000313" key="20">
    <source>
        <dbReference type="Proteomes" id="UP000008936"/>
    </source>
</evidence>
<feature type="transmembrane region" description="Helical" evidence="18">
    <location>
        <begin position="156"/>
        <end position="175"/>
    </location>
</feature>
<dbReference type="GO" id="GO:0015233">
    <property type="term" value="F:pantothenate transmembrane transporter activity"/>
    <property type="evidence" value="ECO:0007669"/>
    <property type="project" value="InterPro"/>
</dbReference>
<evidence type="ECO:0000256" key="1">
    <source>
        <dbReference type="ARBA" id="ARBA00004429"/>
    </source>
</evidence>
<proteinExistence type="inferred from homology"/>
<gene>
    <name evidence="19" type="ordered locus">YPN_3515</name>
</gene>
<dbReference type="GeneID" id="57975081"/>
<dbReference type="HOGENOM" id="CLU_018808_15_1_6"/>
<dbReference type="Pfam" id="PF00474">
    <property type="entry name" value="SSF"/>
    <property type="match status" value="1"/>
</dbReference>
<evidence type="ECO:0000256" key="12">
    <source>
        <dbReference type="ARBA" id="ARBA00023201"/>
    </source>
</evidence>
<keyword evidence="6 18" id="KW-0812">Transmembrane</keyword>
<evidence type="ECO:0000313" key="19">
    <source>
        <dbReference type="EMBL" id="ABG19842.1"/>
    </source>
</evidence>
<evidence type="ECO:0000256" key="9">
    <source>
        <dbReference type="ARBA" id="ARBA00023053"/>
    </source>
</evidence>
<dbReference type="Gene3D" id="1.20.1730.10">
    <property type="entry name" value="Sodium/glucose cotransporter"/>
    <property type="match status" value="1"/>
</dbReference>
<dbReference type="NCBIfam" id="TIGR02119">
    <property type="entry name" value="panF"/>
    <property type="match status" value="1"/>
</dbReference>
<feature type="transmembrane region" description="Helical" evidence="18">
    <location>
        <begin position="366"/>
        <end position="386"/>
    </location>
</feature>
<evidence type="ECO:0000256" key="5">
    <source>
        <dbReference type="ARBA" id="ARBA00022519"/>
    </source>
</evidence>
<keyword evidence="4" id="KW-1003">Cell membrane</keyword>
<name>A0A0H2YMZ9_YERPN</name>
<dbReference type="GO" id="GO:0005886">
    <property type="term" value="C:plasma membrane"/>
    <property type="evidence" value="ECO:0007669"/>
    <property type="project" value="UniProtKB-SubCell"/>
</dbReference>
<evidence type="ECO:0000256" key="15">
    <source>
        <dbReference type="ARBA" id="ARBA00071946"/>
    </source>
</evidence>
<feature type="transmembrane region" description="Helical" evidence="18">
    <location>
        <begin position="187"/>
        <end position="207"/>
    </location>
</feature>
<comment type="similarity">
    <text evidence="2 17">Belongs to the sodium:solute symporter (SSF) (TC 2.A.21) family.</text>
</comment>
<dbReference type="NCBIfam" id="TIGR00813">
    <property type="entry name" value="sss"/>
    <property type="match status" value="1"/>
</dbReference>
<evidence type="ECO:0000256" key="11">
    <source>
        <dbReference type="ARBA" id="ARBA00023136"/>
    </source>
</evidence>
<evidence type="ECO:0000256" key="10">
    <source>
        <dbReference type="ARBA" id="ARBA00023065"/>
    </source>
</evidence>
<comment type="function">
    <text evidence="14">Catalyzes the sodium-dependent uptake of extracellular pantothenate.</text>
</comment>
<keyword evidence="11 18" id="KW-0472">Membrane</keyword>
<dbReference type="InterPro" id="IPR050277">
    <property type="entry name" value="Sodium:Solute_Symporter"/>
</dbReference>
<feature type="transmembrane region" description="Helical" evidence="18">
    <location>
        <begin position="46"/>
        <end position="68"/>
    </location>
</feature>
<dbReference type="RefSeq" id="WP_002210065.1">
    <property type="nucleotide sequence ID" value="NC_008149.1"/>
</dbReference>
<keyword evidence="10" id="KW-0406">Ion transport</keyword>
<dbReference type="GO" id="GO:0015081">
    <property type="term" value="F:sodium ion transmembrane transporter activity"/>
    <property type="evidence" value="ECO:0007669"/>
    <property type="project" value="InterPro"/>
</dbReference>
<evidence type="ECO:0000256" key="2">
    <source>
        <dbReference type="ARBA" id="ARBA00006434"/>
    </source>
</evidence>
<dbReference type="AlphaFoldDB" id="A0A0H2YMZ9"/>
<dbReference type="PROSITE" id="PS50283">
    <property type="entry name" value="NA_SOLUT_SYMP_3"/>
    <property type="match status" value="1"/>
</dbReference>
<dbReference type="GO" id="GO:0015293">
    <property type="term" value="F:symporter activity"/>
    <property type="evidence" value="ECO:0007669"/>
    <property type="project" value="UniProtKB-KW"/>
</dbReference>
<comment type="subcellular location">
    <subcellularLocation>
        <location evidence="1">Cell inner membrane</location>
        <topology evidence="1">Multi-pass membrane protein</topology>
    </subcellularLocation>
</comment>
<evidence type="ECO:0000256" key="4">
    <source>
        <dbReference type="ARBA" id="ARBA00022475"/>
    </source>
</evidence>
<feature type="transmembrane region" description="Helical" evidence="18">
    <location>
        <begin position="273"/>
        <end position="298"/>
    </location>
</feature>
<evidence type="ECO:0000256" key="18">
    <source>
        <dbReference type="SAM" id="Phobius"/>
    </source>
</evidence>
<dbReference type="InterPro" id="IPR038377">
    <property type="entry name" value="Na/Glc_symporter_sf"/>
</dbReference>
<feature type="transmembrane region" description="Helical" evidence="18">
    <location>
        <begin position="448"/>
        <end position="469"/>
    </location>
</feature>
<dbReference type="InterPro" id="IPR011849">
    <property type="entry name" value="Na/pantothenate_symporter"/>
</dbReference>
<dbReference type="EMBL" id="CP000305">
    <property type="protein sequence ID" value="ABG19842.1"/>
    <property type="molecule type" value="Genomic_DNA"/>
</dbReference>
<protein>
    <recommendedName>
        <fullName evidence="15">Sodium/pantothenate symporter</fullName>
    </recommendedName>
    <alternativeName>
        <fullName evidence="16">Pantothenate permease</fullName>
    </alternativeName>
</protein>